<feature type="compositionally biased region" description="Basic and acidic residues" evidence="1">
    <location>
        <begin position="59"/>
        <end position="68"/>
    </location>
</feature>
<comment type="caution">
    <text evidence="3">The sequence shown here is derived from an EMBL/GenBank/DDBJ whole genome shotgun (WGS) entry which is preliminary data.</text>
</comment>
<reference evidence="3 4" key="1">
    <citation type="submission" date="2023-04" db="EMBL/GenBank/DDBJ databases">
        <title>Genome of Basidiobolus ranarum AG-B5.</title>
        <authorList>
            <person name="Stajich J.E."/>
            <person name="Carter-House D."/>
            <person name="Gryganskyi A."/>
        </authorList>
    </citation>
    <scope>NUCLEOTIDE SEQUENCE [LARGE SCALE GENOMIC DNA]</scope>
    <source>
        <strain evidence="3 4">AG-B5</strain>
    </source>
</reference>
<evidence type="ECO:0000256" key="2">
    <source>
        <dbReference type="SAM" id="SignalP"/>
    </source>
</evidence>
<keyword evidence="4" id="KW-1185">Reference proteome</keyword>
<sequence length="121" mass="13498">MRIKSILLSITLTLSYIHGFPYVQGGAPSNIYTPHSIRAKMASIAPELSKLTFSANIHNETKTSKETENEYLPESNPNPLYSDGKKSNLNDSILQTIDRFSEPYKQGYHDGLMEGTKKCSS</sequence>
<keyword evidence="2" id="KW-0732">Signal</keyword>
<accession>A0ABR2WND2</accession>
<proteinExistence type="predicted"/>
<dbReference type="Proteomes" id="UP001479436">
    <property type="component" value="Unassembled WGS sequence"/>
</dbReference>
<gene>
    <name evidence="3" type="ORF">K7432_010718</name>
</gene>
<organism evidence="3 4">
    <name type="scientific">Basidiobolus ranarum</name>
    <dbReference type="NCBI Taxonomy" id="34480"/>
    <lineage>
        <taxon>Eukaryota</taxon>
        <taxon>Fungi</taxon>
        <taxon>Fungi incertae sedis</taxon>
        <taxon>Zoopagomycota</taxon>
        <taxon>Entomophthoromycotina</taxon>
        <taxon>Basidiobolomycetes</taxon>
        <taxon>Basidiobolales</taxon>
        <taxon>Basidiobolaceae</taxon>
        <taxon>Basidiobolus</taxon>
    </lineage>
</organism>
<evidence type="ECO:0000256" key="1">
    <source>
        <dbReference type="SAM" id="MobiDB-lite"/>
    </source>
</evidence>
<evidence type="ECO:0000313" key="3">
    <source>
        <dbReference type="EMBL" id="KAK9763002.1"/>
    </source>
</evidence>
<feature type="region of interest" description="Disordered" evidence="1">
    <location>
        <begin position="59"/>
        <end position="86"/>
    </location>
</feature>
<protein>
    <submittedName>
        <fullName evidence="3">Uncharacterized protein</fullName>
    </submittedName>
</protein>
<feature type="signal peptide" evidence="2">
    <location>
        <begin position="1"/>
        <end position="19"/>
    </location>
</feature>
<feature type="chain" id="PRO_5046695378" evidence="2">
    <location>
        <begin position="20"/>
        <end position="121"/>
    </location>
</feature>
<dbReference type="EMBL" id="JASJQH010000759">
    <property type="protein sequence ID" value="KAK9763002.1"/>
    <property type="molecule type" value="Genomic_DNA"/>
</dbReference>
<name>A0ABR2WND2_9FUNG</name>
<evidence type="ECO:0000313" key="4">
    <source>
        <dbReference type="Proteomes" id="UP001479436"/>
    </source>
</evidence>